<sequence>MRLINVETLELEEWIGEHIPPYAILSHTWDEGEVVFKDWQDHDKAQTKAGYAKISLACEQTRKDNLTYLWVDTCCIDKSSSAELSEAINSMFALYERSVVCYAHLADVSIDTVRSHSPVVSEAPESPSTGQGVQYRFECLEQSRWFTRGWTLQELLAPALVVFYSREWQRISQLKKVDSMEHMEDIKSMYRMQKDFTQTISRVTRVRERYLLVRSGITGASIAERMHWASQRKTTRIEDEAYCLLGLFRINMPLLYGEGPKAFIRLQEEIIKVSLDHSIFAWNWPPSGWRPDDDITMLAPSPRAFGLAGMTSSPRPGGIDEYHITNAGLSLKVSLLRTPYWAQLFAVLDCLDSTGRRLCIPLTKNRPMSLTNGRSGPFGFSRSPWPPFPLPTSSHALRFKQPVHELVLGRFGLDVDVMGNRHSRDDDCLRRHKGPFYAMSILISTSKHNLHGAQWHSSSKIVVCSECDMLIIDLSSEQPKHTINVAVRLKVATLTLCIHYEITRKTAAEVPSVSMDLYERNFGGDLFDSKTPFALHADVKPVMHTHSALRGTWTKYKGHEYIYRVDSKQGFKVDLGSCCATGLGFIIPTYIWTKS</sequence>
<organism evidence="2 3">
    <name type="scientific">Anthostomella pinea</name>
    <dbReference type="NCBI Taxonomy" id="933095"/>
    <lineage>
        <taxon>Eukaryota</taxon>
        <taxon>Fungi</taxon>
        <taxon>Dikarya</taxon>
        <taxon>Ascomycota</taxon>
        <taxon>Pezizomycotina</taxon>
        <taxon>Sordariomycetes</taxon>
        <taxon>Xylariomycetidae</taxon>
        <taxon>Xylariales</taxon>
        <taxon>Xylariaceae</taxon>
        <taxon>Anthostomella</taxon>
    </lineage>
</organism>
<dbReference type="Pfam" id="PF06985">
    <property type="entry name" value="HET"/>
    <property type="match status" value="1"/>
</dbReference>
<comment type="caution">
    <text evidence="2">The sequence shown here is derived from an EMBL/GenBank/DDBJ whole genome shotgun (WGS) entry which is preliminary data.</text>
</comment>
<gene>
    <name evidence="2" type="ORF">KHLLAP_LOCUS13432</name>
</gene>
<dbReference type="AlphaFoldDB" id="A0AAI8YPZ3"/>
<dbReference type="InterPro" id="IPR010730">
    <property type="entry name" value="HET"/>
</dbReference>
<dbReference type="PANTHER" id="PTHR10622">
    <property type="entry name" value="HET DOMAIN-CONTAINING PROTEIN"/>
    <property type="match status" value="1"/>
</dbReference>
<accession>A0AAI8YPZ3</accession>
<evidence type="ECO:0000313" key="2">
    <source>
        <dbReference type="EMBL" id="CAJ2512964.1"/>
    </source>
</evidence>
<evidence type="ECO:0000259" key="1">
    <source>
        <dbReference type="Pfam" id="PF06985"/>
    </source>
</evidence>
<proteinExistence type="predicted"/>
<dbReference type="PANTHER" id="PTHR10622:SF10">
    <property type="entry name" value="HET DOMAIN-CONTAINING PROTEIN"/>
    <property type="match status" value="1"/>
</dbReference>
<feature type="domain" description="Heterokaryon incompatibility" evidence="1">
    <location>
        <begin position="22"/>
        <end position="154"/>
    </location>
</feature>
<reference evidence="2" key="1">
    <citation type="submission" date="2023-10" db="EMBL/GenBank/DDBJ databases">
        <authorList>
            <person name="Hackl T."/>
        </authorList>
    </citation>
    <scope>NUCLEOTIDE SEQUENCE</scope>
</reference>
<protein>
    <submittedName>
        <fullName evidence="2">Uu.00g010830.m01.CDS01</fullName>
    </submittedName>
</protein>
<keyword evidence="3" id="KW-1185">Reference proteome</keyword>
<evidence type="ECO:0000313" key="3">
    <source>
        <dbReference type="Proteomes" id="UP001295740"/>
    </source>
</evidence>
<dbReference type="EMBL" id="CAUWAG010000020">
    <property type="protein sequence ID" value="CAJ2512964.1"/>
    <property type="molecule type" value="Genomic_DNA"/>
</dbReference>
<name>A0AAI8YPZ3_9PEZI</name>
<dbReference type="Proteomes" id="UP001295740">
    <property type="component" value="Unassembled WGS sequence"/>
</dbReference>